<dbReference type="AlphaFoldDB" id="A0A251S1D2"/>
<evidence type="ECO:0000313" key="3">
    <source>
        <dbReference type="Proteomes" id="UP000215914"/>
    </source>
</evidence>
<reference evidence="1 3" key="1">
    <citation type="journal article" date="2017" name="Nature">
        <title>The sunflower genome provides insights into oil metabolism, flowering and Asterid evolution.</title>
        <authorList>
            <person name="Badouin H."/>
            <person name="Gouzy J."/>
            <person name="Grassa C.J."/>
            <person name="Murat F."/>
            <person name="Staton S.E."/>
            <person name="Cottret L."/>
            <person name="Lelandais-Briere C."/>
            <person name="Owens G.L."/>
            <person name="Carrere S."/>
            <person name="Mayjonade B."/>
            <person name="Legrand L."/>
            <person name="Gill N."/>
            <person name="Kane N.C."/>
            <person name="Bowers J.E."/>
            <person name="Hubner S."/>
            <person name="Bellec A."/>
            <person name="Berard A."/>
            <person name="Berges H."/>
            <person name="Blanchet N."/>
            <person name="Boniface M.C."/>
            <person name="Brunel D."/>
            <person name="Catrice O."/>
            <person name="Chaidir N."/>
            <person name="Claudel C."/>
            <person name="Donnadieu C."/>
            <person name="Faraut T."/>
            <person name="Fievet G."/>
            <person name="Helmstetter N."/>
            <person name="King M."/>
            <person name="Knapp S.J."/>
            <person name="Lai Z."/>
            <person name="Le Paslier M.C."/>
            <person name="Lippi Y."/>
            <person name="Lorenzon L."/>
            <person name="Mandel J.R."/>
            <person name="Marage G."/>
            <person name="Marchand G."/>
            <person name="Marquand E."/>
            <person name="Bret-Mestries E."/>
            <person name="Morien E."/>
            <person name="Nambeesan S."/>
            <person name="Nguyen T."/>
            <person name="Pegot-Espagnet P."/>
            <person name="Pouilly N."/>
            <person name="Raftis F."/>
            <person name="Sallet E."/>
            <person name="Schiex T."/>
            <person name="Thomas J."/>
            <person name="Vandecasteele C."/>
            <person name="Vares D."/>
            <person name="Vear F."/>
            <person name="Vautrin S."/>
            <person name="Crespi M."/>
            <person name="Mangin B."/>
            <person name="Burke J.M."/>
            <person name="Salse J."/>
            <person name="Munos S."/>
            <person name="Vincourt P."/>
            <person name="Rieseberg L.H."/>
            <person name="Langlade N.B."/>
        </authorList>
    </citation>
    <scope>NUCLEOTIDE SEQUENCE [LARGE SCALE GENOMIC DNA]</scope>
    <source>
        <strain evidence="3">cv. SF193</strain>
        <tissue evidence="1">Leaves</tissue>
    </source>
</reference>
<dbReference type="Gramene" id="mRNA:HanXRQr2_Chr16g0764211">
    <property type="protein sequence ID" value="mRNA:HanXRQr2_Chr16g0764211"/>
    <property type="gene ID" value="HanXRQr2_Chr16g0764211"/>
</dbReference>
<organism evidence="2 3">
    <name type="scientific">Helianthus annuus</name>
    <name type="common">Common sunflower</name>
    <dbReference type="NCBI Taxonomy" id="4232"/>
    <lineage>
        <taxon>Eukaryota</taxon>
        <taxon>Viridiplantae</taxon>
        <taxon>Streptophyta</taxon>
        <taxon>Embryophyta</taxon>
        <taxon>Tracheophyta</taxon>
        <taxon>Spermatophyta</taxon>
        <taxon>Magnoliopsida</taxon>
        <taxon>eudicotyledons</taxon>
        <taxon>Gunneridae</taxon>
        <taxon>Pentapetalae</taxon>
        <taxon>asterids</taxon>
        <taxon>campanulids</taxon>
        <taxon>Asterales</taxon>
        <taxon>Asteraceae</taxon>
        <taxon>Asteroideae</taxon>
        <taxon>Heliantheae alliance</taxon>
        <taxon>Heliantheae</taxon>
        <taxon>Helianthus</taxon>
    </lineage>
</organism>
<protein>
    <submittedName>
        <fullName evidence="2">Uncharacterized protein</fullName>
    </submittedName>
</protein>
<dbReference type="EMBL" id="MNCJ02000331">
    <property type="protein sequence ID" value="KAF5761358.1"/>
    <property type="molecule type" value="Genomic_DNA"/>
</dbReference>
<gene>
    <name evidence="2" type="ORF">HannXRQ_Chr16g0521731</name>
    <name evidence="1" type="ORF">HanXRQr2_Chr16g0764211</name>
</gene>
<dbReference type="InParanoid" id="A0A251S1D2"/>
<reference evidence="2" key="2">
    <citation type="submission" date="2017-02" db="EMBL/GenBank/DDBJ databases">
        <title>Sunflower complete genome.</title>
        <authorList>
            <person name="Langlade N."/>
            <person name="Munos S."/>
        </authorList>
    </citation>
    <scope>NUCLEOTIDE SEQUENCE [LARGE SCALE GENOMIC DNA]</scope>
    <source>
        <tissue evidence="2">Leaves</tissue>
    </source>
</reference>
<proteinExistence type="predicted"/>
<accession>A0A251S1D2</accession>
<evidence type="ECO:0000313" key="1">
    <source>
        <dbReference type="EMBL" id="KAF5761358.1"/>
    </source>
</evidence>
<dbReference type="EMBL" id="CM007905">
    <property type="protein sequence ID" value="OTF92424.1"/>
    <property type="molecule type" value="Genomic_DNA"/>
</dbReference>
<dbReference type="Proteomes" id="UP000215914">
    <property type="component" value="Chromosome 16"/>
</dbReference>
<evidence type="ECO:0000313" key="2">
    <source>
        <dbReference type="EMBL" id="OTF92424.1"/>
    </source>
</evidence>
<name>A0A251S1D2_HELAN</name>
<sequence>MSLQPARPYLFIPDTPLFFGWPTQSPTPRGIRKEPLQLNKSQRRRTQRKGISVQLGFRVPFIISLLRLQIPEPDSIQAIAIVLSPTFHRRRNRMYVVEVLKYQAVWWHEENSTLKSNTYSRTSTTNI</sequence>
<keyword evidence="3" id="KW-1185">Reference proteome</keyword>
<reference evidence="1" key="3">
    <citation type="submission" date="2020-06" db="EMBL/GenBank/DDBJ databases">
        <title>Helianthus annuus Genome sequencing and assembly Release 2.</title>
        <authorList>
            <person name="Gouzy J."/>
            <person name="Langlade N."/>
            <person name="Munos S."/>
        </authorList>
    </citation>
    <scope>NUCLEOTIDE SEQUENCE</scope>
    <source>
        <tissue evidence="1">Leaves</tissue>
    </source>
</reference>